<name>A0A9P3CC46_9PEZI</name>
<comment type="caution">
    <text evidence="1">The sequence shown here is derived from an EMBL/GenBank/DDBJ whole genome shotgun (WGS) entry which is preliminary data.</text>
</comment>
<dbReference type="SUPFAM" id="SSF52540">
    <property type="entry name" value="P-loop containing nucleoside triphosphate hydrolases"/>
    <property type="match status" value="1"/>
</dbReference>
<sequence>MSILSPLRVHKILLHRYKLSIKLKHPNILDRFTNTNGFQLIIPRAETELKIYIKGFGSPNRPDSAFEAITCTASQGYDFSAIAYAPDSTQERGQELDPEVEYQAVVLWDSEDLTTTRRIKAVEHAASFMSQVVPDKEASTLKANHFLREGYQAGSSPDFRWFAAEVDSVDPFITDTLTEQQRAFAASMLRGVDGRVAVLQGFPGSGKTRTLAHAVAAPMLCGPKVEIVPQPNRGVNAPFDEVVCLVHKSPKLQHFKDKLIRQRNEPDELQLALALQNGRVKAYVPPKVAAWLMYRQHLRAKADARKPPAGHSFKSVLKSIRATVMRDCLVGAATTFVAYGIEADMFNAEVLILDEAGMATDRDLLQAFVGLVGSVLLLILAGDNKQLGPVI</sequence>
<evidence type="ECO:0008006" key="3">
    <source>
        <dbReference type="Google" id="ProtNLM"/>
    </source>
</evidence>
<accession>A0A9P3CC46</accession>
<dbReference type="Gene3D" id="3.40.50.300">
    <property type="entry name" value="P-loop containing nucleotide triphosphate hydrolases"/>
    <property type="match status" value="1"/>
</dbReference>
<dbReference type="InterPro" id="IPR050534">
    <property type="entry name" value="Coronavir_polyprotein_1ab"/>
</dbReference>
<proteinExistence type="predicted"/>
<evidence type="ECO:0000313" key="2">
    <source>
        <dbReference type="Proteomes" id="UP000825890"/>
    </source>
</evidence>
<evidence type="ECO:0000313" key="1">
    <source>
        <dbReference type="EMBL" id="GIZ38856.1"/>
    </source>
</evidence>
<reference evidence="1 2" key="1">
    <citation type="submission" date="2021-01" db="EMBL/GenBank/DDBJ databases">
        <title>Cercospora kikuchii MAFF 305040 whole genome shotgun sequence.</title>
        <authorList>
            <person name="Kashiwa T."/>
            <person name="Suzuki T."/>
        </authorList>
    </citation>
    <scope>NUCLEOTIDE SEQUENCE [LARGE SCALE GENOMIC DNA]</scope>
    <source>
        <strain evidence="1 2">MAFF 305040</strain>
    </source>
</reference>
<dbReference type="Proteomes" id="UP000825890">
    <property type="component" value="Unassembled WGS sequence"/>
</dbReference>
<dbReference type="InterPro" id="IPR027417">
    <property type="entry name" value="P-loop_NTPase"/>
</dbReference>
<protein>
    <recommendedName>
        <fullName evidence="3">DNA2/NAM7 helicase helicase domain-containing protein</fullName>
    </recommendedName>
</protein>
<dbReference type="EMBL" id="BOLY01000001">
    <property type="protein sequence ID" value="GIZ38856.1"/>
    <property type="molecule type" value="Genomic_DNA"/>
</dbReference>
<gene>
    <name evidence="1" type="ORF">CKM354_000225500</name>
</gene>
<dbReference type="RefSeq" id="XP_044653343.1">
    <property type="nucleotide sequence ID" value="XM_044797408.1"/>
</dbReference>
<dbReference type="GO" id="GO:0043139">
    <property type="term" value="F:5'-3' DNA helicase activity"/>
    <property type="evidence" value="ECO:0007669"/>
    <property type="project" value="TreeGrafter"/>
</dbReference>
<keyword evidence="2" id="KW-1185">Reference proteome</keyword>
<dbReference type="PANTHER" id="PTHR43788">
    <property type="entry name" value="DNA2/NAM7 HELICASE FAMILY MEMBER"/>
    <property type="match status" value="1"/>
</dbReference>
<dbReference type="GeneID" id="68287830"/>
<dbReference type="AlphaFoldDB" id="A0A9P3CC46"/>
<dbReference type="PANTHER" id="PTHR43788:SF8">
    <property type="entry name" value="DNA-BINDING PROTEIN SMUBP-2"/>
    <property type="match status" value="1"/>
</dbReference>
<organism evidence="1 2">
    <name type="scientific">Cercospora kikuchii</name>
    <dbReference type="NCBI Taxonomy" id="84275"/>
    <lineage>
        <taxon>Eukaryota</taxon>
        <taxon>Fungi</taxon>
        <taxon>Dikarya</taxon>
        <taxon>Ascomycota</taxon>
        <taxon>Pezizomycotina</taxon>
        <taxon>Dothideomycetes</taxon>
        <taxon>Dothideomycetidae</taxon>
        <taxon>Mycosphaerellales</taxon>
        <taxon>Mycosphaerellaceae</taxon>
        <taxon>Cercospora</taxon>
    </lineage>
</organism>